<dbReference type="EMBL" id="JAAAUY010000183">
    <property type="protein sequence ID" value="KAF9333774.1"/>
    <property type="molecule type" value="Genomic_DNA"/>
</dbReference>
<keyword evidence="4" id="KW-1185">Reference proteome</keyword>
<gene>
    <name evidence="3" type="ORF">BG006_003183</name>
</gene>
<evidence type="ECO:0000259" key="2">
    <source>
        <dbReference type="Pfam" id="PF17753"/>
    </source>
</evidence>
<dbReference type="InterPro" id="IPR050887">
    <property type="entry name" value="Beta-mannosidase_GH2"/>
</dbReference>
<dbReference type="Pfam" id="PF17753">
    <property type="entry name" value="Ig_mannosidase"/>
    <property type="match status" value="1"/>
</dbReference>
<dbReference type="Proteomes" id="UP000696485">
    <property type="component" value="Unassembled WGS sequence"/>
</dbReference>
<keyword evidence="1" id="KW-0378">Hydrolase</keyword>
<comment type="caution">
    <text evidence="3">The sequence shown here is derived from an EMBL/GenBank/DDBJ whole genome shotgun (WGS) entry which is preliminary data.</text>
</comment>
<evidence type="ECO:0000313" key="4">
    <source>
        <dbReference type="Proteomes" id="UP000696485"/>
    </source>
</evidence>
<keyword evidence="1" id="KW-0326">Glycosidase</keyword>
<dbReference type="Gene3D" id="2.60.40.10">
    <property type="entry name" value="Immunoglobulins"/>
    <property type="match status" value="1"/>
</dbReference>
<name>A0A9P5VNC4_9FUNG</name>
<feature type="domain" description="Beta-mannosidase Ig-fold" evidence="2">
    <location>
        <begin position="350"/>
        <end position="419"/>
    </location>
</feature>
<dbReference type="InterPro" id="IPR036156">
    <property type="entry name" value="Beta-gal/glucu_dom_sf"/>
</dbReference>
<evidence type="ECO:0000256" key="1">
    <source>
        <dbReference type="ARBA" id="ARBA00023295"/>
    </source>
</evidence>
<proteinExistence type="predicted"/>
<dbReference type="PANTHER" id="PTHR43730">
    <property type="entry name" value="BETA-MANNOSIDASE"/>
    <property type="match status" value="1"/>
</dbReference>
<dbReference type="Gene3D" id="3.20.20.80">
    <property type="entry name" value="Glycosidases"/>
    <property type="match status" value="2"/>
</dbReference>
<dbReference type="AlphaFoldDB" id="A0A9P5VNC4"/>
<dbReference type="SUPFAM" id="SSF49303">
    <property type="entry name" value="beta-Galactosidase/glucuronidase domain"/>
    <property type="match status" value="1"/>
</dbReference>
<evidence type="ECO:0000313" key="3">
    <source>
        <dbReference type="EMBL" id="KAF9333774.1"/>
    </source>
</evidence>
<dbReference type="InterPro" id="IPR041625">
    <property type="entry name" value="Beta-mannosidase_Ig"/>
</dbReference>
<reference evidence="3" key="1">
    <citation type="journal article" date="2020" name="Fungal Divers.">
        <title>Resolving the Mortierellaceae phylogeny through synthesis of multi-gene phylogenetics and phylogenomics.</title>
        <authorList>
            <person name="Vandepol N."/>
            <person name="Liber J."/>
            <person name="Desiro A."/>
            <person name="Na H."/>
            <person name="Kennedy M."/>
            <person name="Barry K."/>
            <person name="Grigoriev I.V."/>
            <person name="Miller A.N."/>
            <person name="O'Donnell K."/>
            <person name="Stajich J.E."/>
            <person name="Bonito G."/>
        </authorList>
    </citation>
    <scope>NUCLEOTIDE SEQUENCE</scope>
    <source>
        <strain evidence="3">NVP1</strain>
    </source>
</reference>
<protein>
    <recommendedName>
        <fullName evidence="2">Beta-mannosidase Ig-fold domain-containing protein</fullName>
    </recommendedName>
</protein>
<organism evidence="3 4">
    <name type="scientific">Podila minutissima</name>
    <dbReference type="NCBI Taxonomy" id="64525"/>
    <lineage>
        <taxon>Eukaryota</taxon>
        <taxon>Fungi</taxon>
        <taxon>Fungi incertae sedis</taxon>
        <taxon>Mucoromycota</taxon>
        <taxon>Mortierellomycotina</taxon>
        <taxon>Mortierellomycetes</taxon>
        <taxon>Mortierellales</taxon>
        <taxon>Mortierellaceae</taxon>
        <taxon>Podila</taxon>
    </lineage>
</organism>
<dbReference type="GO" id="GO:0004567">
    <property type="term" value="F:beta-mannosidase activity"/>
    <property type="evidence" value="ECO:0007669"/>
    <property type="project" value="TreeGrafter"/>
</dbReference>
<dbReference type="SUPFAM" id="SSF51445">
    <property type="entry name" value="(Trans)glycosidases"/>
    <property type="match status" value="1"/>
</dbReference>
<accession>A0A9P5VNC4</accession>
<dbReference type="InterPro" id="IPR013783">
    <property type="entry name" value="Ig-like_fold"/>
</dbReference>
<sequence>MIQFYSVCDRLGIMIWQEFMFACALCPVDKPFLENVELEVTDQVSRLMSHPSIVLWSGNNENQEFMVKGWDKAVVLNPYLFAGMDLEYGAQSMPSFKILGEVVPASEWHPRSALMVHRNHHGNGQQEMIEQIEYQFELPPALSKYYRAHPSLSLALPEKNRGALVDSFCYLTQCAQARSITAQTEHYRRGNGLPIHTMGALYWQLNDIWPGPTWSSIEHDGTWKPLHYYMRNAFQDIVVTGFQPPKSQEVHIHVSVCGLGAVSGSLKYRSLHLASGELSDSRRVQFSIPGQNKAELDATSGADSGPSIVRMLPQIYPVERPFPLSLLKQDPILVAGDFVLTEKDQYAYEIRFIVTATAATAGFVFLQWDANNIQGWFSDNGFWLLKGETKKIVFSGHKDHAHGTPALTPANLELRSLSDVVRDADLVGQVHKMITLK</sequence>
<dbReference type="GO" id="GO:0006516">
    <property type="term" value="P:glycoprotein catabolic process"/>
    <property type="evidence" value="ECO:0007669"/>
    <property type="project" value="TreeGrafter"/>
</dbReference>
<dbReference type="PANTHER" id="PTHR43730:SF1">
    <property type="entry name" value="BETA-MANNOSIDASE"/>
    <property type="match status" value="1"/>
</dbReference>
<dbReference type="InterPro" id="IPR017853">
    <property type="entry name" value="GH"/>
</dbReference>